<dbReference type="Gene3D" id="3.40.50.720">
    <property type="entry name" value="NAD(P)-binding Rossmann-like Domain"/>
    <property type="match status" value="1"/>
</dbReference>
<dbReference type="EMBL" id="MDYQ01000004">
    <property type="protein sequence ID" value="PRP89217.1"/>
    <property type="molecule type" value="Genomic_DNA"/>
</dbReference>
<accession>A0A2P6MPM6</accession>
<evidence type="ECO:0000256" key="4">
    <source>
        <dbReference type="ARBA" id="ARBA00023239"/>
    </source>
</evidence>
<reference evidence="6 8" key="1">
    <citation type="journal article" date="2018" name="Genome Biol. Evol.">
        <title>Multiple Roots of Fruiting Body Formation in Amoebozoa.</title>
        <authorList>
            <person name="Hillmann F."/>
            <person name="Forbes G."/>
            <person name="Novohradska S."/>
            <person name="Ferling I."/>
            <person name="Riege K."/>
            <person name="Groth M."/>
            <person name="Westermann M."/>
            <person name="Marz M."/>
            <person name="Spaller T."/>
            <person name="Winckler T."/>
            <person name="Schaap P."/>
            <person name="Glockner G."/>
        </authorList>
    </citation>
    <scope>NUCLEOTIDE SEQUENCE [LARGE SCALE GENOMIC DNA]</scope>
    <source>
        <strain evidence="6 8">Jena</strain>
    </source>
</reference>
<feature type="domain" description="NAD(P)-binding" evidence="5">
    <location>
        <begin position="2"/>
        <end position="122"/>
    </location>
</feature>
<dbReference type="InterPro" id="IPR016040">
    <property type="entry name" value="NAD(P)-bd_dom"/>
</dbReference>
<dbReference type="InParanoid" id="A0A2P6MPM6"/>
<dbReference type="PANTHER" id="PTHR43715:SF1">
    <property type="entry name" value="GDP-MANNOSE 4,6 DEHYDRATASE"/>
    <property type="match status" value="1"/>
</dbReference>
<organism evidence="6 8">
    <name type="scientific">Planoprotostelium fungivorum</name>
    <dbReference type="NCBI Taxonomy" id="1890364"/>
    <lineage>
        <taxon>Eukaryota</taxon>
        <taxon>Amoebozoa</taxon>
        <taxon>Evosea</taxon>
        <taxon>Variosea</taxon>
        <taxon>Cavosteliida</taxon>
        <taxon>Cavosteliaceae</taxon>
        <taxon>Planoprotostelium</taxon>
    </lineage>
</organism>
<evidence type="ECO:0000256" key="3">
    <source>
        <dbReference type="ARBA" id="ARBA00011989"/>
    </source>
</evidence>
<protein>
    <recommendedName>
        <fullName evidence="3">GDP-mannose 4,6-dehydratase</fullName>
        <ecNumber evidence="3">4.2.1.47</ecNumber>
    </recommendedName>
</protein>
<comment type="similarity">
    <text evidence="2">Belongs to the NAD(P)-dependent epimerase/dehydratase family. GDP-mannose 4,6-dehydratase subfamily.</text>
</comment>
<dbReference type="Proteomes" id="UP000241769">
    <property type="component" value="Unassembled WGS sequence"/>
</dbReference>
<proteinExistence type="inferred from homology"/>
<dbReference type="EC" id="4.2.1.47" evidence="3"/>
<dbReference type="GO" id="GO:0008446">
    <property type="term" value="F:GDP-mannose 4,6-dehydratase activity"/>
    <property type="evidence" value="ECO:0007669"/>
    <property type="project" value="UniProtKB-EC"/>
</dbReference>
<dbReference type="AlphaFoldDB" id="A0A2P6MPM6"/>
<evidence type="ECO:0000313" key="8">
    <source>
        <dbReference type="Proteomes" id="UP000241769"/>
    </source>
</evidence>
<evidence type="ECO:0000313" key="6">
    <source>
        <dbReference type="EMBL" id="PRP73660.1"/>
    </source>
</evidence>
<comment type="cofactor">
    <cofactor evidence="1">
        <name>NADP(+)</name>
        <dbReference type="ChEBI" id="CHEBI:58349"/>
    </cofactor>
</comment>
<dbReference type="OrthoDB" id="10253554at2759"/>
<keyword evidence="8" id="KW-1185">Reference proteome</keyword>
<evidence type="ECO:0000313" key="7">
    <source>
        <dbReference type="EMBL" id="PRP89217.1"/>
    </source>
</evidence>
<evidence type="ECO:0000256" key="1">
    <source>
        <dbReference type="ARBA" id="ARBA00001937"/>
    </source>
</evidence>
<dbReference type="PANTHER" id="PTHR43715">
    <property type="entry name" value="GDP-MANNOSE 4,6-DEHYDRATASE"/>
    <property type="match status" value="1"/>
</dbReference>
<evidence type="ECO:0000259" key="5">
    <source>
        <dbReference type="Pfam" id="PF16363"/>
    </source>
</evidence>
<name>A0A2P6MPM6_9EUKA</name>
<dbReference type="EMBL" id="MDYQ01000581">
    <property type="protein sequence ID" value="PRP73660.1"/>
    <property type="molecule type" value="Genomic_DNA"/>
</dbReference>
<comment type="caution">
    <text evidence="6">The sequence shown here is derived from an EMBL/GenBank/DDBJ whole genome shotgun (WGS) entry which is preliminary data.</text>
</comment>
<dbReference type="GO" id="GO:0042351">
    <property type="term" value="P:'de novo' GDP-L-fucose biosynthetic process"/>
    <property type="evidence" value="ECO:0007669"/>
    <property type="project" value="TreeGrafter"/>
</dbReference>
<sequence>VLYLGNLNAYRDWGHARDYVEAMWLMLQQPKPEDYVIATGETHTVKEFCEKAFAVVGISIKWEGEGVDEVGVNVANGEVIVKVDPRYFRPTEVEHLLGNPSKAKKVLGWSVKTSFEDLVKEMVVKDVEYVEKGVHND</sequence>
<dbReference type="STRING" id="1890364.A0A2P6MPM6"/>
<dbReference type="Pfam" id="PF16363">
    <property type="entry name" value="GDP_Man_Dehyd"/>
    <property type="match status" value="1"/>
</dbReference>
<dbReference type="InterPro" id="IPR006368">
    <property type="entry name" value="GDP_Man_deHydtase"/>
</dbReference>
<keyword evidence="4" id="KW-0456">Lyase</keyword>
<gene>
    <name evidence="7" type="ORF">PROFUN_02091</name>
    <name evidence="6" type="ORF">PROFUN_16736</name>
</gene>
<evidence type="ECO:0000256" key="2">
    <source>
        <dbReference type="ARBA" id="ARBA00009263"/>
    </source>
</evidence>
<dbReference type="Gene3D" id="3.90.25.10">
    <property type="entry name" value="UDP-galactose 4-epimerase, domain 1"/>
    <property type="match status" value="1"/>
</dbReference>
<dbReference type="InterPro" id="IPR036291">
    <property type="entry name" value="NAD(P)-bd_dom_sf"/>
</dbReference>
<feature type="non-terminal residue" evidence="6">
    <location>
        <position position="1"/>
    </location>
</feature>
<dbReference type="SUPFAM" id="SSF51735">
    <property type="entry name" value="NAD(P)-binding Rossmann-fold domains"/>
    <property type="match status" value="1"/>
</dbReference>